<reference evidence="6 7" key="1">
    <citation type="journal article" date="2019" name="Int. J. Syst. Evol. Microbiol.">
        <title>The Global Catalogue of Microorganisms (GCM) 10K type strain sequencing project: providing services to taxonomists for standard genome sequencing and annotation.</title>
        <authorList>
            <consortium name="The Broad Institute Genomics Platform"/>
            <consortium name="The Broad Institute Genome Sequencing Center for Infectious Disease"/>
            <person name="Wu L."/>
            <person name="Ma J."/>
        </authorList>
    </citation>
    <scope>NUCLEOTIDE SEQUENCE [LARGE SCALE GENOMIC DNA]</scope>
    <source>
        <strain evidence="6 7">JCM 16014</strain>
    </source>
</reference>
<keyword evidence="2 4" id="KW-0238">DNA-binding</keyword>
<dbReference type="PROSITE" id="PS50977">
    <property type="entry name" value="HTH_TETR_2"/>
    <property type="match status" value="1"/>
</dbReference>
<dbReference type="InterPro" id="IPR004111">
    <property type="entry name" value="Repressor_TetR_C"/>
</dbReference>
<evidence type="ECO:0000313" key="7">
    <source>
        <dbReference type="Proteomes" id="UP001500751"/>
    </source>
</evidence>
<evidence type="ECO:0000256" key="2">
    <source>
        <dbReference type="ARBA" id="ARBA00023125"/>
    </source>
</evidence>
<dbReference type="Gene3D" id="1.10.10.60">
    <property type="entry name" value="Homeodomain-like"/>
    <property type="match status" value="1"/>
</dbReference>
<dbReference type="Pfam" id="PF00440">
    <property type="entry name" value="TetR_N"/>
    <property type="match status" value="1"/>
</dbReference>
<evidence type="ECO:0000256" key="1">
    <source>
        <dbReference type="ARBA" id="ARBA00023015"/>
    </source>
</evidence>
<dbReference type="SUPFAM" id="SSF48498">
    <property type="entry name" value="Tetracyclin repressor-like, C-terminal domain"/>
    <property type="match status" value="1"/>
</dbReference>
<evidence type="ECO:0000259" key="5">
    <source>
        <dbReference type="PROSITE" id="PS50977"/>
    </source>
</evidence>
<keyword evidence="1" id="KW-0805">Transcription regulation</keyword>
<gene>
    <name evidence="6" type="ORF">GCM10009839_71960</name>
</gene>
<evidence type="ECO:0000256" key="4">
    <source>
        <dbReference type="PROSITE-ProRule" id="PRU00335"/>
    </source>
</evidence>
<protein>
    <submittedName>
        <fullName evidence="6">TetR/AcrR family transcriptional regulator</fullName>
    </submittedName>
</protein>
<dbReference type="Gene3D" id="1.10.357.10">
    <property type="entry name" value="Tetracycline Repressor, domain 2"/>
    <property type="match status" value="1"/>
</dbReference>
<name>A0ABN2V7E1_9ACTN</name>
<evidence type="ECO:0000313" key="6">
    <source>
        <dbReference type="EMBL" id="GAA2053658.1"/>
    </source>
</evidence>
<dbReference type="InterPro" id="IPR009057">
    <property type="entry name" value="Homeodomain-like_sf"/>
</dbReference>
<dbReference type="Pfam" id="PF02909">
    <property type="entry name" value="TetR_C_1"/>
    <property type="match status" value="1"/>
</dbReference>
<feature type="DNA-binding region" description="H-T-H motif" evidence="4">
    <location>
        <begin position="46"/>
        <end position="65"/>
    </location>
</feature>
<dbReference type="InterPro" id="IPR001647">
    <property type="entry name" value="HTH_TetR"/>
</dbReference>
<dbReference type="EMBL" id="BAAAQN010000057">
    <property type="protein sequence ID" value="GAA2053658.1"/>
    <property type="molecule type" value="Genomic_DNA"/>
</dbReference>
<keyword evidence="3" id="KW-0804">Transcription</keyword>
<dbReference type="InterPro" id="IPR036271">
    <property type="entry name" value="Tet_transcr_reg_TetR-rel_C_sf"/>
</dbReference>
<dbReference type="SUPFAM" id="SSF46689">
    <property type="entry name" value="Homeodomain-like"/>
    <property type="match status" value="1"/>
</dbReference>
<evidence type="ECO:0000256" key="3">
    <source>
        <dbReference type="ARBA" id="ARBA00023163"/>
    </source>
</evidence>
<dbReference type="Proteomes" id="UP001500751">
    <property type="component" value="Unassembled WGS sequence"/>
</dbReference>
<dbReference type="PANTHER" id="PTHR30055">
    <property type="entry name" value="HTH-TYPE TRANSCRIPTIONAL REGULATOR RUTR"/>
    <property type="match status" value="1"/>
</dbReference>
<feature type="domain" description="HTH tetR-type" evidence="5">
    <location>
        <begin position="23"/>
        <end position="83"/>
    </location>
</feature>
<organism evidence="6 7">
    <name type="scientific">Catenulispora yoronensis</name>
    <dbReference type="NCBI Taxonomy" id="450799"/>
    <lineage>
        <taxon>Bacteria</taxon>
        <taxon>Bacillati</taxon>
        <taxon>Actinomycetota</taxon>
        <taxon>Actinomycetes</taxon>
        <taxon>Catenulisporales</taxon>
        <taxon>Catenulisporaceae</taxon>
        <taxon>Catenulispora</taxon>
    </lineage>
</organism>
<sequence length="245" mass="26496">MPRAATESTKTESAKGGARRRAALSRDVIIEAALNIGSKEGGSALTFSRLGKELGADPTSVYRHFRDKDELVVALTDRMVTESVARMAGVEVAELGWREWLRRVAHSIRSVYLDRPAIAVLAASRTAASKAETESVEEIIGVLHGAGLPVLEAAEVYRALVDLTLAFTQYSAAWSLLDPEYQGRDEQAWAVGYATLPAERFPLVHASAARLLELTRDDATVFEYTLGLFLDGVQVRVAAHAASAT</sequence>
<dbReference type="InterPro" id="IPR050109">
    <property type="entry name" value="HTH-type_TetR-like_transc_reg"/>
</dbReference>
<dbReference type="PANTHER" id="PTHR30055:SF151">
    <property type="entry name" value="TRANSCRIPTIONAL REGULATORY PROTEIN"/>
    <property type="match status" value="1"/>
</dbReference>
<accession>A0ABN2V7E1</accession>
<keyword evidence="7" id="KW-1185">Reference proteome</keyword>
<comment type="caution">
    <text evidence="6">The sequence shown here is derived from an EMBL/GenBank/DDBJ whole genome shotgun (WGS) entry which is preliminary data.</text>
</comment>
<proteinExistence type="predicted"/>
<dbReference type="RefSeq" id="WP_344670176.1">
    <property type="nucleotide sequence ID" value="NZ_BAAAQN010000057.1"/>
</dbReference>